<accession>A0ABC9NBI6</accession>
<name>A0ABC9NBI6_BACUC</name>
<dbReference type="Proteomes" id="UP000004110">
    <property type="component" value="Unassembled WGS sequence"/>
</dbReference>
<organism evidence="1 2">
    <name type="scientific">Bacteroides uniformis (strain ATCC 8492 / DSM 6597 / CCUG 4942 / CIP 103695 / JCM 5828 / KCTC 5204 / NCTC 13054 / VPI 0061)</name>
    <dbReference type="NCBI Taxonomy" id="411479"/>
    <lineage>
        <taxon>Bacteria</taxon>
        <taxon>Pseudomonadati</taxon>
        <taxon>Bacteroidota</taxon>
        <taxon>Bacteroidia</taxon>
        <taxon>Bacteroidales</taxon>
        <taxon>Bacteroidaceae</taxon>
        <taxon>Bacteroides</taxon>
    </lineage>
</organism>
<reference evidence="1" key="1">
    <citation type="submission" date="2007-06" db="EMBL/GenBank/DDBJ databases">
        <authorList>
            <person name="Fulton L."/>
            <person name="Clifton S."/>
            <person name="Fulton B."/>
            <person name="Xu J."/>
            <person name="Minx P."/>
            <person name="Pepin K.H."/>
            <person name="Johnson M."/>
            <person name="Thiruvilangam P."/>
            <person name="Bhonagiri V."/>
            <person name="Nash W.E."/>
            <person name="Mardis E.R."/>
            <person name="Wilson R.K."/>
        </authorList>
    </citation>
    <scope>NUCLEOTIDE SEQUENCE [LARGE SCALE GENOMIC DNA]</scope>
    <source>
        <strain evidence="1">ATCC 8492</strain>
    </source>
</reference>
<evidence type="ECO:0000313" key="1">
    <source>
        <dbReference type="EMBL" id="EDO53876.1"/>
    </source>
</evidence>
<dbReference type="EMBL" id="AAYH02000044">
    <property type="protein sequence ID" value="EDO53876.1"/>
    <property type="molecule type" value="Genomic_DNA"/>
</dbReference>
<evidence type="ECO:0000313" key="2">
    <source>
        <dbReference type="Proteomes" id="UP000004110"/>
    </source>
</evidence>
<protein>
    <recommendedName>
        <fullName evidence="3">AraC family transcriptional regulator</fullName>
    </recommendedName>
</protein>
<comment type="caution">
    <text evidence="1">The sequence shown here is derived from an EMBL/GenBank/DDBJ whole genome shotgun (WGS) entry which is preliminary data.</text>
</comment>
<keyword evidence="2" id="KW-1185">Reference proteome</keyword>
<sequence length="51" mass="6150">MDITPKKLNTQQESYHDTRIKSREYIHFNQSPLTRRHVFIPECHAFACFTI</sequence>
<reference evidence="1" key="2">
    <citation type="submission" date="2013-11" db="EMBL/GenBank/DDBJ databases">
        <title>Draft genome sequence of Bacteroides uniformis (ATCC 8492).</title>
        <authorList>
            <person name="Sudarsanam P."/>
            <person name="Ley R."/>
            <person name="Guruge J."/>
            <person name="Turnbaugh P.J."/>
            <person name="Mahowald M."/>
            <person name="Liep D."/>
            <person name="Gordon J."/>
        </authorList>
    </citation>
    <scope>NUCLEOTIDE SEQUENCE</scope>
    <source>
        <strain evidence="1">ATCC 8492</strain>
    </source>
</reference>
<gene>
    <name evidence="1" type="ORF">BACUNI_02497</name>
</gene>
<evidence type="ECO:0008006" key="3">
    <source>
        <dbReference type="Google" id="ProtNLM"/>
    </source>
</evidence>
<proteinExistence type="predicted"/>
<dbReference type="AlphaFoldDB" id="A0ABC9NBI6"/>